<accession>A0A1G9A0L7</accession>
<dbReference type="AlphaFoldDB" id="A0A1G9A0L7"/>
<organism evidence="1 2">
    <name type="scientific">Methylophilus rhizosphaerae</name>
    <dbReference type="NCBI Taxonomy" id="492660"/>
    <lineage>
        <taxon>Bacteria</taxon>
        <taxon>Pseudomonadati</taxon>
        <taxon>Pseudomonadota</taxon>
        <taxon>Betaproteobacteria</taxon>
        <taxon>Nitrosomonadales</taxon>
        <taxon>Methylophilaceae</taxon>
        <taxon>Methylophilus</taxon>
    </lineage>
</organism>
<protein>
    <submittedName>
        <fullName evidence="1">Uncharacterized protein</fullName>
    </submittedName>
</protein>
<dbReference type="STRING" id="492660.SAMN05192566_0617"/>
<evidence type="ECO:0000313" key="1">
    <source>
        <dbReference type="EMBL" id="SDK20747.1"/>
    </source>
</evidence>
<proteinExistence type="predicted"/>
<name>A0A1G9A0L7_9PROT</name>
<dbReference type="Proteomes" id="UP000198629">
    <property type="component" value="Unassembled WGS sequence"/>
</dbReference>
<evidence type="ECO:0000313" key="2">
    <source>
        <dbReference type="Proteomes" id="UP000198629"/>
    </source>
</evidence>
<sequence>MKPIAKKKLLSDLYANAQIHQRIASYLFNVVARDKTLAARTDRLAEKFQHRAIKYYERARALECLEIDVIRDAGF</sequence>
<dbReference type="RefSeq" id="WP_091469692.1">
    <property type="nucleotide sequence ID" value="NZ_FNFX01000001.1"/>
</dbReference>
<reference evidence="2" key="1">
    <citation type="submission" date="2016-10" db="EMBL/GenBank/DDBJ databases">
        <authorList>
            <person name="Varghese N."/>
            <person name="Submissions S."/>
        </authorList>
    </citation>
    <scope>NUCLEOTIDE SEQUENCE [LARGE SCALE GENOMIC DNA]</scope>
    <source>
        <strain evidence="2">CBMB127</strain>
    </source>
</reference>
<gene>
    <name evidence="1" type="ORF">SAMN05192566_0617</name>
</gene>
<keyword evidence="2" id="KW-1185">Reference proteome</keyword>
<dbReference type="EMBL" id="FNFX01000001">
    <property type="protein sequence ID" value="SDK20747.1"/>
    <property type="molecule type" value="Genomic_DNA"/>
</dbReference>